<dbReference type="Pfam" id="PF09497">
    <property type="entry name" value="Med12"/>
    <property type="match status" value="1"/>
</dbReference>
<dbReference type="EMBL" id="KV407463">
    <property type="protein sequence ID" value="KZF20503.1"/>
    <property type="molecule type" value="Genomic_DNA"/>
</dbReference>
<name>A0A165AHX5_XYLHT</name>
<protein>
    <recommendedName>
        <fullName evidence="4">Mediator of RNA polymerase II transcription subunit 12</fullName>
    </recommendedName>
    <alternativeName>
        <fullName evidence="11">Mediator complex subunit 12</fullName>
    </alternativeName>
</protein>
<dbReference type="InterPro" id="IPR057344">
    <property type="entry name" value="ARM_SRB8"/>
</dbReference>
<accession>A0A165AHX5</accession>
<evidence type="ECO:0000256" key="12">
    <source>
        <dbReference type="SAM" id="MobiDB-lite"/>
    </source>
</evidence>
<evidence type="ECO:0000256" key="3">
    <source>
        <dbReference type="ARBA" id="ARBA00011629"/>
    </source>
</evidence>
<dbReference type="GO" id="GO:0003712">
    <property type="term" value="F:transcription coregulator activity"/>
    <property type="evidence" value="ECO:0007669"/>
    <property type="project" value="InterPro"/>
</dbReference>
<evidence type="ECO:0000256" key="1">
    <source>
        <dbReference type="ARBA" id="ARBA00004123"/>
    </source>
</evidence>
<keyword evidence="15" id="KW-1185">Reference proteome</keyword>
<keyword evidence="5" id="KW-0678">Repressor</keyword>
<dbReference type="PANTHER" id="PTHR46567">
    <property type="entry name" value="MEDIATOR OF RNA POLYMERASE II TRANSCRIPTION SUBUNIT 12"/>
    <property type="match status" value="1"/>
</dbReference>
<evidence type="ECO:0000256" key="2">
    <source>
        <dbReference type="ARBA" id="ARBA00010289"/>
    </source>
</evidence>
<dbReference type="GO" id="GO:0006357">
    <property type="term" value="P:regulation of transcription by RNA polymerase II"/>
    <property type="evidence" value="ECO:0007669"/>
    <property type="project" value="InterPro"/>
</dbReference>
<dbReference type="STRING" id="1328760.A0A165AHX5"/>
<comment type="subcellular location">
    <subcellularLocation>
        <location evidence="1">Nucleus</location>
    </subcellularLocation>
</comment>
<evidence type="ECO:0000256" key="7">
    <source>
        <dbReference type="ARBA" id="ARBA00023159"/>
    </source>
</evidence>
<reference evidence="14 15" key="1">
    <citation type="journal article" date="2016" name="Fungal Biol.">
        <title>The genome of Xylona heveae provides a window into fungal endophytism.</title>
        <authorList>
            <person name="Gazis R."/>
            <person name="Kuo A."/>
            <person name="Riley R."/>
            <person name="LaButti K."/>
            <person name="Lipzen A."/>
            <person name="Lin J."/>
            <person name="Amirebrahimi M."/>
            <person name="Hesse C.N."/>
            <person name="Spatafora J.W."/>
            <person name="Henrissat B."/>
            <person name="Hainaut M."/>
            <person name="Grigoriev I.V."/>
            <person name="Hibbett D.S."/>
        </authorList>
    </citation>
    <scope>NUCLEOTIDE SEQUENCE [LARGE SCALE GENOMIC DNA]</scope>
    <source>
        <strain evidence="14 15">TC161</strain>
    </source>
</reference>
<keyword evidence="7" id="KW-0010">Activator</keyword>
<feature type="region of interest" description="Disordered" evidence="12">
    <location>
        <begin position="1"/>
        <end position="66"/>
    </location>
</feature>
<organism evidence="14 15">
    <name type="scientific">Xylona heveae (strain CBS 132557 / TC161)</name>
    <dbReference type="NCBI Taxonomy" id="1328760"/>
    <lineage>
        <taxon>Eukaryota</taxon>
        <taxon>Fungi</taxon>
        <taxon>Dikarya</taxon>
        <taxon>Ascomycota</taxon>
        <taxon>Pezizomycotina</taxon>
        <taxon>Xylonomycetes</taxon>
        <taxon>Xylonales</taxon>
        <taxon>Xylonaceae</taxon>
        <taxon>Xylona</taxon>
    </lineage>
</organism>
<proteinExistence type="inferred from homology"/>
<dbReference type="PANTHER" id="PTHR46567:SF1">
    <property type="entry name" value="MEDIATOR OF RNA POLYMERASE II TRANSCRIPTION SUBUNIT 12"/>
    <property type="match status" value="1"/>
</dbReference>
<sequence length="1397" mass="156901">MKSTRRAGKGTVADERTPQQGRSDGTRTTEDDYPSPPLMPSRPGSYHHLNFPLQNGTRGPAKIAPAKDPSWMRPYILEPPAEATKLSSERTADIFPWAGNHPEDVLSDQATKQGYYDKVSISQNETGTGRTSLWPIIKHKSGLQILSSLFVSVLEQRQSRGRIASASTFKPPPRVTLTDAKREAWLRDLANPSVPLRRLSRTIPHGIRGRMLLDQCLSKGIPTARAVWLIKCVGANEIRAFKRKGVNGAFVMGGESKYFRDWTVLVEQFMDSLIAECATPGWKDKATYTIRLCAHLYTECLLDRSHYFDWLLKSLEICTLDALPIWLLIIQIFWDDLVRSRKFAKRLGEALLCKLSQDSSAVDENILAPVLNLVSQLVLKLLTDWSRCFIMPTKWSEYRTTLLSCIERAEFGAPKLHSTFRNLDERNQRLLLDGSLRDNVAANSIPRKLIQFLDSLSPNFAVEEITPLCLNIAQDPRQAINILLKWASTPYREELYHLFIAVRVLRQLHGNGIDIDSAILDFLAQSRTLHELRKQDVFQIISELVSSRDFSVGRYLQWIIARGGLLTYQAINDNAPCDVRLLAELPTNDLPAHLINLRQMLLAGSECDVCKEQHILAEAKSSISALISRLAEDDSSMGATQLIGHPDFASLSRGMKAELGNWLRQMLAAQVTETDAIIVDNNWTDVVNQKITSEITFPQFSTVRTILEVFNEFSTLADVLKIVSISEDPTVLASVADTINYHFKVFGALGVLGSLYESLVDRYRLLRGLGSQYLILLASLLEIMPNVPEEVNCASFLLLERSLLDQKFQANASSPVSDHAADMLQAGNYEGLVEVDRLLTNGSNIDKLTFARLFAALIQEVELSWAKPNNPGERCARSLTTLRRFDSCHFDEMIEEWLDGLLLSRTRPDLNGILPALIGAGCFSLSTVIVAARKRIEEVACEPNVAFIPAKIALETISLLLQQPDTSTFFYSFNLYRFLLEQRHFVDEHAADILHFFEVTVHFGLNNDKQEIFHAAETPPFESLFSVFMRRTLLAHQEDFRRCAIAESTLSQTQLASYLDQALNILFVSCHSSDLSGIDLESQLQSISQMVDPFNLPFCQLKLLVALRSVDLSAESGCAPEYLVRHFLDSIGSDNQRDSALWADLLSGLSDALVTEVREQALKEMLSTIPSSTDLEGHSSFKSPCSEEKFEMFLGLIKATMMNAIEGGTQTFLNLLIEKFGATLQRLQSSDLISDVDASKEKISNGNWHFLGDLRRWIITLLRLVLIHHGSFRNEKVTAVDNTRLAICMASLLIDDVLQQDAELLQFLFDVLATLVDELSDDARINCIKFFQSQISDWRLQYLFDYHAGPNAWLHASSKGKLIPYPLRPWEMLAEPTPNVGDNDASLNLTAFQARKI</sequence>
<evidence type="ECO:0000313" key="14">
    <source>
        <dbReference type="EMBL" id="KZF20503.1"/>
    </source>
</evidence>
<comment type="similarity">
    <text evidence="2">Belongs to the Mediator complex subunit 12 family.</text>
</comment>
<comment type="function">
    <text evidence="10">Component of the SRB8-11 complex. The SRB8-11 complex is a regulatory module of the Mediator complex which is itself involved in regulation of basal and activated RNA polymerase II-dependent transcription. The SRB8-11 complex may be involved in the transcriptional repression of a subset of genes regulated by Mediator. It may inhibit the association of the Mediator complex with RNA polymerase II to form the holoenzyme complex.</text>
</comment>
<dbReference type="InterPro" id="IPR019035">
    <property type="entry name" value="Mediator_Med12"/>
</dbReference>
<dbReference type="SMART" id="SM01281">
    <property type="entry name" value="Med12"/>
    <property type="match status" value="1"/>
</dbReference>
<dbReference type="RefSeq" id="XP_018186058.1">
    <property type="nucleotide sequence ID" value="XM_018335422.1"/>
</dbReference>
<evidence type="ECO:0000256" key="9">
    <source>
        <dbReference type="ARBA" id="ARBA00023242"/>
    </source>
</evidence>
<keyword evidence="6" id="KW-0805">Transcription regulation</keyword>
<evidence type="ECO:0000256" key="6">
    <source>
        <dbReference type="ARBA" id="ARBA00023015"/>
    </source>
</evidence>
<feature type="domain" description="Mediator complex subunit Med12" evidence="13">
    <location>
        <begin position="168"/>
        <end position="231"/>
    </location>
</feature>
<dbReference type="GO" id="GO:0016592">
    <property type="term" value="C:mediator complex"/>
    <property type="evidence" value="ECO:0007669"/>
    <property type="project" value="InterPro"/>
</dbReference>
<dbReference type="Pfam" id="PF25326">
    <property type="entry name" value="ARM_SRB8"/>
    <property type="match status" value="1"/>
</dbReference>
<evidence type="ECO:0000256" key="5">
    <source>
        <dbReference type="ARBA" id="ARBA00022491"/>
    </source>
</evidence>
<evidence type="ECO:0000313" key="15">
    <source>
        <dbReference type="Proteomes" id="UP000076632"/>
    </source>
</evidence>
<comment type="subunit">
    <text evidence="3">Component of the SRB8-11 complex, which itself associates with the Mediator complex.</text>
</comment>
<dbReference type="OMA" id="YPVRPWE"/>
<evidence type="ECO:0000256" key="11">
    <source>
        <dbReference type="ARBA" id="ARBA00032010"/>
    </source>
</evidence>
<dbReference type="OrthoDB" id="20828at2759"/>
<evidence type="ECO:0000256" key="10">
    <source>
        <dbReference type="ARBA" id="ARBA00025661"/>
    </source>
</evidence>
<keyword evidence="8" id="KW-0804">Transcription</keyword>
<gene>
    <name evidence="14" type="ORF">L228DRAFT_270570</name>
</gene>
<dbReference type="Proteomes" id="UP000076632">
    <property type="component" value="Unassembled WGS sequence"/>
</dbReference>
<dbReference type="GeneID" id="28900559"/>
<evidence type="ECO:0000256" key="8">
    <source>
        <dbReference type="ARBA" id="ARBA00023163"/>
    </source>
</evidence>
<keyword evidence="9" id="KW-0539">Nucleus</keyword>
<evidence type="ECO:0000259" key="13">
    <source>
        <dbReference type="SMART" id="SM01281"/>
    </source>
</evidence>
<dbReference type="InParanoid" id="A0A165AHX5"/>
<evidence type="ECO:0000256" key="4">
    <source>
        <dbReference type="ARBA" id="ARBA00019622"/>
    </source>
</evidence>